<dbReference type="SUPFAM" id="SSF54665">
    <property type="entry name" value="CO dehydrogenase molybdoprotein N-domain-like"/>
    <property type="match status" value="1"/>
</dbReference>
<dbReference type="InterPro" id="IPR036856">
    <property type="entry name" value="Ald_Oxase/Xan_DH_a/b_sf"/>
</dbReference>
<dbReference type="Pfam" id="PF02738">
    <property type="entry name" value="MoCoBD_1"/>
    <property type="match status" value="1"/>
</dbReference>
<evidence type="ECO:0000259" key="3">
    <source>
        <dbReference type="SMART" id="SM01008"/>
    </source>
</evidence>
<evidence type="ECO:0000256" key="2">
    <source>
        <dbReference type="ARBA" id="ARBA00023002"/>
    </source>
</evidence>
<accession>A0ABW1XTY7</accession>
<organism evidence="4 5">
    <name type="scientific">Streptomyces plicatus</name>
    <dbReference type="NCBI Taxonomy" id="1922"/>
    <lineage>
        <taxon>Bacteria</taxon>
        <taxon>Bacillati</taxon>
        <taxon>Actinomycetota</taxon>
        <taxon>Actinomycetes</taxon>
        <taxon>Kitasatosporales</taxon>
        <taxon>Streptomycetaceae</taxon>
        <taxon>Streptomyces</taxon>
        <taxon>Streptomyces rochei group</taxon>
    </lineage>
</organism>
<gene>
    <name evidence="4" type="ORF">ACFQFF_05385</name>
</gene>
<dbReference type="InterPro" id="IPR000674">
    <property type="entry name" value="Ald_Oxase/Xan_DH_a/b"/>
</dbReference>
<dbReference type="InterPro" id="IPR046867">
    <property type="entry name" value="AldOxase/xan_DH_MoCoBD2"/>
</dbReference>
<dbReference type="InterPro" id="IPR008274">
    <property type="entry name" value="AldOxase/xan_DH_MoCoBD1"/>
</dbReference>
<comment type="caution">
    <text evidence="4">The sequence shown here is derived from an EMBL/GenBank/DDBJ whole genome shotgun (WGS) entry which is preliminary data.</text>
</comment>
<dbReference type="SUPFAM" id="SSF56003">
    <property type="entry name" value="Molybdenum cofactor-binding domain"/>
    <property type="match status" value="1"/>
</dbReference>
<evidence type="ECO:0000256" key="1">
    <source>
        <dbReference type="ARBA" id="ARBA00022505"/>
    </source>
</evidence>
<dbReference type="InterPro" id="IPR037165">
    <property type="entry name" value="AldOxase/xan_DH_Mopterin-bd_sf"/>
</dbReference>
<dbReference type="Gene3D" id="3.90.1170.50">
    <property type="entry name" value="Aldehyde oxidase/xanthine dehydrogenase, a/b hammerhead"/>
    <property type="match status" value="1"/>
</dbReference>
<dbReference type="Pfam" id="PF20256">
    <property type="entry name" value="MoCoBD_2"/>
    <property type="match status" value="2"/>
</dbReference>
<dbReference type="SMART" id="SM01008">
    <property type="entry name" value="Ald_Xan_dh_C"/>
    <property type="match status" value="1"/>
</dbReference>
<name>A0ABW1XTY7_STRPL</name>
<sequence length="714" mass="75312">MTTATTGPAAVKGAVGTAHTRVEGRDKVTGAARYAGEIPFADLAHGWLALSTVARGRVRSLDTDAVLGMPGVLAVLHHGNAPRVDTDYVGMLGIPPDPTAAVFQDDRVPHVGWPVALVVAETPEQAREAAEALVVTYDEEPHDTVLTADHPGAYPADGHMPAETEKGDLAASLAASAVVVDEEYTTPEEHHSMMEPHAATALWDGGRLEVIDSNQGATWVQTELAKMFSLDESAVRVRSEHIGGGFGSKGLRAHQVSAVMAATVLQRPVRVVMTRRQMFSLAGHRSPTVQRVRLGADADGRLRALEHRSLNQTSTVYEFVEPGAGVARVMYDADAHRTANHVVRLDVPSPTFMRAPGEAPGSFAIESALDELAERCGVDPIELRLRNEPEAGPVSGLPFSSRNLAACFREGARRFGWAERDPRPGIRRDGRWLLGTGTAAASFGAGAGPSTALLTAEADGTFTVRISAADLGTGARTALTLVAADALEVTPERVRVRIGDSDFGPAMIAGGSMGTRSWAWAITEAARELRERLALGPAVPPEGITVRSDTTEALGALAQKERHSYGAQFAEVAVDTATGEVRVRRMLGIFAAGRIVNPLTARNQLVGGMIWGISMALHEEAVRDRATGGLYAPDLAGYHVATHADVGDVDADWVDDHDPDDPVGIKGVGEIGIVGAAAAVANAVRHATGVRHRSLPIRPDRVLSARADGSGTDA</sequence>
<dbReference type="PANTHER" id="PTHR11908">
    <property type="entry name" value="XANTHINE DEHYDROGENASE"/>
    <property type="match status" value="1"/>
</dbReference>
<feature type="domain" description="Aldehyde oxidase/xanthine dehydrogenase a/b hammerhead" evidence="3">
    <location>
        <begin position="29"/>
        <end position="141"/>
    </location>
</feature>
<dbReference type="InterPro" id="IPR016208">
    <property type="entry name" value="Ald_Oxase/xanthine_DH-like"/>
</dbReference>
<keyword evidence="1" id="KW-0500">Molybdenum</keyword>
<keyword evidence="2" id="KW-0560">Oxidoreductase</keyword>
<keyword evidence="5" id="KW-1185">Reference proteome</keyword>
<dbReference type="PANTHER" id="PTHR11908:SF132">
    <property type="entry name" value="ALDEHYDE OXIDASE 1-RELATED"/>
    <property type="match status" value="1"/>
</dbReference>
<dbReference type="EMBL" id="JBHSUW010000001">
    <property type="protein sequence ID" value="MFC6501064.1"/>
    <property type="molecule type" value="Genomic_DNA"/>
</dbReference>
<protein>
    <submittedName>
        <fullName evidence="4">Xanthine dehydrogenase family protein molybdopterin-binding subunit</fullName>
    </submittedName>
</protein>
<dbReference type="Gene3D" id="3.30.365.10">
    <property type="entry name" value="Aldehyde oxidase/xanthine dehydrogenase, molybdopterin binding domain"/>
    <property type="match status" value="4"/>
</dbReference>
<evidence type="ECO:0000313" key="4">
    <source>
        <dbReference type="EMBL" id="MFC6501064.1"/>
    </source>
</evidence>
<evidence type="ECO:0000313" key="5">
    <source>
        <dbReference type="Proteomes" id="UP001596321"/>
    </source>
</evidence>
<dbReference type="Pfam" id="PF01315">
    <property type="entry name" value="Ald_Xan_dh_C"/>
    <property type="match status" value="1"/>
</dbReference>
<reference evidence="5" key="1">
    <citation type="journal article" date="2019" name="Int. J. Syst. Evol. Microbiol.">
        <title>The Global Catalogue of Microorganisms (GCM) 10K type strain sequencing project: providing services to taxonomists for standard genome sequencing and annotation.</title>
        <authorList>
            <consortium name="The Broad Institute Genomics Platform"/>
            <consortium name="The Broad Institute Genome Sequencing Center for Infectious Disease"/>
            <person name="Wu L."/>
            <person name="Ma J."/>
        </authorList>
    </citation>
    <scope>NUCLEOTIDE SEQUENCE [LARGE SCALE GENOMIC DNA]</scope>
    <source>
        <strain evidence="5">JCM 4504</strain>
    </source>
</reference>
<dbReference type="Proteomes" id="UP001596321">
    <property type="component" value="Unassembled WGS sequence"/>
</dbReference>
<dbReference type="RefSeq" id="WP_127445523.1">
    <property type="nucleotide sequence ID" value="NZ_BMUJ01000004.1"/>
</dbReference>
<proteinExistence type="predicted"/>